<dbReference type="EMBL" id="FOVJ01000007">
    <property type="protein sequence ID" value="SFO08332.1"/>
    <property type="molecule type" value="Genomic_DNA"/>
</dbReference>
<evidence type="ECO:0000256" key="1">
    <source>
        <dbReference type="SAM" id="Phobius"/>
    </source>
</evidence>
<name>A0A1I5E9Z3_9PROT</name>
<keyword evidence="1" id="KW-0812">Transmembrane</keyword>
<keyword evidence="1" id="KW-1133">Transmembrane helix</keyword>
<keyword evidence="1" id="KW-0472">Membrane</keyword>
<keyword evidence="3" id="KW-1185">Reference proteome</keyword>
<dbReference type="AlphaFoldDB" id="A0A1I5E9Z3"/>
<reference evidence="3" key="1">
    <citation type="submission" date="2016-10" db="EMBL/GenBank/DDBJ databases">
        <authorList>
            <person name="Varghese N."/>
        </authorList>
    </citation>
    <scope>NUCLEOTIDE SEQUENCE [LARGE SCALE GENOMIC DNA]</scope>
    <source>
        <strain evidence="3">Nsp8</strain>
    </source>
</reference>
<dbReference type="Proteomes" id="UP000183107">
    <property type="component" value="Unassembled WGS sequence"/>
</dbReference>
<feature type="transmembrane region" description="Helical" evidence="1">
    <location>
        <begin position="12"/>
        <end position="31"/>
    </location>
</feature>
<protein>
    <submittedName>
        <fullName evidence="2">Uncharacterized protein</fullName>
    </submittedName>
</protein>
<sequence>MFLNVYILKETIMEMAILVLGVGAIAVWFFMSKDGRKE</sequence>
<evidence type="ECO:0000313" key="3">
    <source>
        <dbReference type="Proteomes" id="UP000183107"/>
    </source>
</evidence>
<gene>
    <name evidence="2" type="ORF">SAMN05216386_2569</name>
</gene>
<evidence type="ECO:0000313" key="2">
    <source>
        <dbReference type="EMBL" id="SFO08332.1"/>
    </source>
</evidence>
<accession>A0A1I5E9Z3</accession>
<organism evidence="2 3">
    <name type="scientific">Nitrosospira briensis</name>
    <dbReference type="NCBI Taxonomy" id="35799"/>
    <lineage>
        <taxon>Bacteria</taxon>
        <taxon>Pseudomonadati</taxon>
        <taxon>Pseudomonadota</taxon>
        <taxon>Betaproteobacteria</taxon>
        <taxon>Nitrosomonadales</taxon>
        <taxon>Nitrosomonadaceae</taxon>
        <taxon>Nitrosospira</taxon>
    </lineage>
</organism>
<proteinExistence type="predicted"/>